<proteinExistence type="predicted"/>
<name>A0A1H4QI01_RHOJO</name>
<dbReference type="Proteomes" id="UP000183407">
    <property type="component" value="Unassembled WGS sequence"/>
</dbReference>
<evidence type="ECO:0000313" key="1">
    <source>
        <dbReference type="EMBL" id="SEC19230.1"/>
    </source>
</evidence>
<gene>
    <name evidence="1" type="ORF">SAMN04490220_1018</name>
</gene>
<dbReference type="EMBL" id="FNTL01000004">
    <property type="protein sequence ID" value="SEC19230.1"/>
    <property type="molecule type" value="Genomic_DNA"/>
</dbReference>
<sequence length="169" mass="18671">MGLGAAARALMRAAYRLVRFPFHLVDDVVLPVIFDEQAPVRRAYGKFFLDCDGAAAYLLADDTSAVHASFLRRRSAAFHDAIARHPSSIHTEADVVMEHHREGNDASAVDGVLTIFKDTEVLAIYRPGSWKAVRRDKDVTRYINKQLSPISIETIEDSATSTGPETTVD</sequence>
<accession>A0A1H4QI01</accession>
<dbReference type="RefSeq" id="WP_240319634.1">
    <property type="nucleotide sequence ID" value="NZ_FNTL01000004.1"/>
</dbReference>
<reference evidence="2" key="1">
    <citation type="submission" date="2016-10" db="EMBL/GenBank/DDBJ databases">
        <authorList>
            <person name="Varghese N."/>
        </authorList>
    </citation>
    <scope>NUCLEOTIDE SEQUENCE [LARGE SCALE GENOMIC DNA]</scope>
    <source>
        <strain evidence="2">DSM 44719</strain>
    </source>
</reference>
<protein>
    <submittedName>
        <fullName evidence="1">Uncharacterized protein</fullName>
    </submittedName>
</protein>
<evidence type="ECO:0000313" key="2">
    <source>
        <dbReference type="Proteomes" id="UP000183407"/>
    </source>
</evidence>
<dbReference type="AlphaFoldDB" id="A0A1H4QI01"/>
<organism evidence="1 2">
    <name type="scientific">Rhodococcus jostii</name>
    <dbReference type="NCBI Taxonomy" id="132919"/>
    <lineage>
        <taxon>Bacteria</taxon>
        <taxon>Bacillati</taxon>
        <taxon>Actinomycetota</taxon>
        <taxon>Actinomycetes</taxon>
        <taxon>Mycobacteriales</taxon>
        <taxon>Nocardiaceae</taxon>
        <taxon>Rhodococcus</taxon>
    </lineage>
</organism>